<dbReference type="Gene3D" id="3.10.20.720">
    <property type="match status" value="1"/>
</dbReference>
<evidence type="ECO:0000256" key="1">
    <source>
        <dbReference type="SAM" id="MobiDB-lite"/>
    </source>
</evidence>
<feature type="region of interest" description="Disordered" evidence="1">
    <location>
        <begin position="338"/>
        <end position="388"/>
    </location>
</feature>
<dbReference type="AlphaFoldDB" id="A0A7C8MW04"/>
<organism evidence="2 3">
    <name type="scientific">Xylaria multiplex</name>
    <dbReference type="NCBI Taxonomy" id="323545"/>
    <lineage>
        <taxon>Eukaryota</taxon>
        <taxon>Fungi</taxon>
        <taxon>Dikarya</taxon>
        <taxon>Ascomycota</taxon>
        <taxon>Pezizomycotina</taxon>
        <taxon>Sordariomycetes</taxon>
        <taxon>Xylariomycetidae</taxon>
        <taxon>Xylariales</taxon>
        <taxon>Xylariaceae</taxon>
        <taxon>Xylaria</taxon>
    </lineage>
</organism>
<feature type="region of interest" description="Disordered" evidence="1">
    <location>
        <begin position="427"/>
        <end position="504"/>
    </location>
</feature>
<dbReference type="Pfam" id="PF05238">
    <property type="entry name" value="CENP-N"/>
    <property type="match status" value="1"/>
</dbReference>
<gene>
    <name evidence="2" type="ORF">GQX73_g4128</name>
</gene>
<dbReference type="Proteomes" id="UP000481858">
    <property type="component" value="Unassembled WGS sequence"/>
</dbReference>
<proteinExistence type="predicted"/>
<feature type="compositionally biased region" description="Basic and acidic residues" evidence="1">
    <location>
        <begin position="362"/>
        <end position="378"/>
    </location>
</feature>
<feature type="compositionally biased region" description="Basic residues" evidence="1">
    <location>
        <begin position="444"/>
        <end position="453"/>
    </location>
</feature>
<dbReference type="OrthoDB" id="6585699at2759"/>
<feature type="compositionally biased region" description="Acidic residues" evidence="1">
    <location>
        <begin position="428"/>
        <end position="438"/>
    </location>
</feature>
<feature type="compositionally biased region" description="Basic and acidic residues" evidence="1">
    <location>
        <begin position="495"/>
        <end position="504"/>
    </location>
</feature>
<keyword evidence="3" id="KW-1185">Reference proteome</keyword>
<evidence type="ECO:0000313" key="2">
    <source>
        <dbReference type="EMBL" id="KAF2969435.1"/>
    </source>
</evidence>
<dbReference type="InterPro" id="IPR007902">
    <property type="entry name" value="Chl4/mis15/CENP-N"/>
</dbReference>
<dbReference type="InParanoid" id="A0A7C8MW04"/>
<reference evidence="2 3" key="1">
    <citation type="submission" date="2019-12" db="EMBL/GenBank/DDBJ databases">
        <title>Draft genome sequence of the ascomycete Xylaria multiplex DSM 110363.</title>
        <authorList>
            <person name="Buettner E."/>
            <person name="Kellner H."/>
        </authorList>
    </citation>
    <scope>NUCLEOTIDE SEQUENCE [LARGE SCALE GENOMIC DNA]</scope>
    <source>
        <strain evidence="2 3">DSM 110363</strain>
    </source>
</reference>
<accession>A0A7C8MW04</accession>
<dbReference type="FunCoup" id="A0A7C8MW04">
    <property type="interactions" value="37"/>
</dbReference>
<protein>
    <submittedName>
        <fullName evidence="2">Uncharacterized protein</fullName>
    </submittedName>
</protein>
<sequence length="567" mass="63376">MAPPLSLPTTARLPSSLRVNPSNNSIIKILTRLSRPSLLSLVLDWLDASNQSLCPPLLRENSPHEEEDEFESDIYPPAYSLSELRELYTDMQTRKGSRREVVDRILEGDWRHGLSLYQLAMADLQYLYDHPGTLKWACYKIQRLQTPEHEDDVDADRSYDKIDKTTMHVPRFHPSTFLQNLQAEVLPDVKAHYNFDRPKGLPLLLLRIFVIDSPYNTDLAVSAASGSASLTARTVTSFDTSRTIYVAFPDASPHIFVSKSQSAGSTTYAETRSLRALVVEGIPKALSRPRERYTLKTVNLLTKNLDAMLSLRGSGRSNAAAGGWSVYAGDKAVDARTHSPLNPLLPTPPLSDDAVEEDDERVTDLGNRETATHKRAMDPEIAEEEKQRKRARLVAQARFGDNAKIDDGKGVERVDVLIEDAFSVPAADIEDEIDDQDAEEARQPRPRKPKGRRSGVDASLLQEAEKDDADDPEQQSRDQNQEADPSDENLPQRQARGEDGRDREKWAWRPNVRLSLHGPHVFAGIRQLIEAGFIDGERMPGWMTGEDGVTMGAVRNGRIRGFRGSGL</sequence>
<dbReference type="GO" id="GO:0007059">
    <property type="term" value="P:chromosome segregation"/>
    <property type="evidence" value="ECO:0007669"/>
    <property type="project" value="InterPro"/>
</dbReference>
<dbReference type="GO" id="GO:0034080">
    <property type="term" value="P:CENP-A containing chromatin assembly"/>
    <property type="evidence" value="ECO:0007669"/>
    <property type="project" value="InterPro"/>
</dbReference>
<evidence type="ECO:0000313" key="3">
    <source>
        <dbReference type="Proteomes" id="UP000481858"/>
    </source>
</evidence>
<comment type="caution">
    <text evidence="2">The sequence shown here is derived from an EMBL/GenBank/DDBJ whole genome shotgun (WGS) entry which is preliminary data.</text>
</comment>
<name>A0A7C8MW04_9PEZI</name>
<dbReference type="EMBL" id="WUBL01000036">
    <property type="protein sequence ID" value="KAF2969435.1"/>
    <property type="molecule type" value="Genomic_DNA"/>
</dbReference>